<name>A0AA39S7F0_ACESA</name>
<keyword evidence="1" id="KW-0472">Membrane</keyword>
<keyword evidence="3" id="KW-1185">Reference proteome</keyword>
<comment type="caution">
    <text evidence="2">The sequence shown here is derived from an EMBL/GenBank/DDBJ whole genome shotgun (WGS) entry which is preliminary data.</text>
</comment>
<keyword evidence="1" id="KW-1133">Transmembrane helix</keyword>
<evidence type="ECO:0000313" key="2">
    <source>
        <dbReference type="EMBL" id="KAK0583649.1"/>
    </source>
</evidence>
<reference evidence="2" key="2">
    <citation type="submission" date="2023-06" db="EMBL/GenBank/DDBJ databases">
        <authorList>
            <person name="Swenson N.G."/>
            <person name="Wegrzyn J.L."/>
            <person name="Mcevoy S.L."/>
        </authorList>
    </citation>
    <scope>NUCLEOTIDE SEQUENCE</scope>
    <source>
        <strain evidence="2">NS2018</strain>
        <tissue evidence="2">Leaf</tissue>
    </source>
</reference>
<evidence type="ECO:0000313" key="3">
    <source>
        <dbReference type="Proteomes" id="UP001168877"/>
    </source>
</evidence>
<evidence type="ECO:0000256" key="1">
    <source>
        <dbReference type="SAM" id="Phobius"/>
    </source>
</evidence>
<proteinExistence type="predicted"/>
<dbReference type="AlphaFoldDB" id="A0AA39S7F0"/>
<gene>
    <name evidence="2" type="ORF">LWI29_000939</name>
</gene>
<feature type="transmembrane region" description="Helical" evidence="1">
    <location>
        <begin position="33"/>
        <end position="51"/>
    </location>
</feature>
<evidence type="ECO:0008006" key="4">
    <source>
        <dbReference type="Google" id="ProtNLM"/>
    </source>
</evidence>
<feature type="transmembrane region" description="Helical" evidence="1">
    <location>
        <begin position="58"/>
        <end position="80"/>
    </location>
</feature>
<keyword evidence="1" id="KW-0812">Transmembrane</keyword>
<reference evidence="2" key="1">
    <citation type="journal article" date="2022" name="Plant J.">
        <title>Strategies of tolerance reflected in two North American maple genomes.</title>
        <authorList>
            <person name="McEvoy S.L."/>
            <person name="Sezen U.U."/>
            <person name="Trouern-Trend A."/>
            <person name="McMahon S.M."/>
            <person name="Schaberg P.G."/>
            <person name="Yang J."/>
            <person name="Wegrzyn J.L."/>
            <person name="Swenson N.G."/>
        </authorList>
    </citation>
    <scope>NUCLEOTIDE SEQUENCE</scope>
    <source>
        <strain evidence="2">NS2018</strain>
    </source>
</reference>
<accession>A0AA39S7F0</accession>
<protein>
    <recommendedName>
        <fullName evidence="4">Transmembrane protein</fullName>
    </recommendedName>
</protein>
<dbReference type="EMBL" id="JAUESC010000383">
    <property type="protein sequence ID" value="KAK0583649.1"/>
    <property type="molecule type" value="Genomic_DNA"/>
</dbReference>
<sequence>METKAIRGSVYEMLSMTSVMKRPKEENEDPPSIKVFLLIALTSLTLFLISVSHSIKHLIPLSISSAVTIIVLSVSVIKLFL</sequence>
<organism evidence="2 3">
    <name type="scientific">Acer saccharum</name>
    <name type="common">Sugar maple</name>
    <dbReference type="NCBI Taxonomy" id="4024"/>
    <lineage>
        <taxon>Eukaryota</taxon>
        <taxon>Viridiplantae</taxon>
        <taxon>Streptophyta</taxon>
        <taxon>Embryophyta</taxon>
        <taxon>Tracheophyta</taxon>
        <taxon>Spermatophyta</taxon>
        <taxon>Magnoliopsida</taxon>
        <taxon>eudicotyledons</taxon>
        <taxon>Gunneridae</taxon>
        <taxon>Pentapetalae</taxon>
        <taxon>rosids</taxon>
        <taxon>malvids</taxon>
        <taxon>Sapindales</taxon>
        <taxon>Sapindaceae</taxon>
        <taxon>Hippocastanoideae</taxon>
        <taxon>Acereae</taxon>
        <taxon>Acer</taxon>
    </lineage>
</organism>
<dbReference type="Proteomes" id="UP001168877">
    <property type="component" value="Unassembled WGS sequence"/>
</dbReference>